<accession>A0A1G2SJ16</accession>
<evidence type="ECO:0000256" key="5">
    <source>
        <dbReference type="ARBA" id="ARBA00022985"/>
    </source>
</evidence>
<dbReference type="GO" id="GO:0005886">
    <property type="term" value="C:plasma membrane"/>
    <property type="evidence" value="ECO:0007669"/>
    <property type="project" value="TreeGrafter"/>
</dbReference>
<keyword evidence="2" id="KW-0328">Glycosyltransferase</keyword>
<evidence type="ECO:0000313" key="11">
    <source>
        <dbReference type="Proteomes" id="UP000178168"/>
    </source>
</evidence>
<reference evidence="10 11" key="1">
    <citation type="journal article" date="2016" name="Nat. Commun.">
        <title>Thousands of microbial genomes shed light on interconnected biogeochemical processes in an aquifer system.</title>
        <authorList>
            <person name="Anantharaman K."/>
            <person name="Brown C.T."/>
            <person name="Hug L.A."/>
            <person name="Sharon I."/>
            <person name="Castelle C.J."/>
            <person name="Probst A.J."/>
            <person name="Thomas B.C."/>
            <person name="Singh A."/>
            <person name="Wilkins M.J."/>
            <person name="Karaoz U."/>
            <person name="Brodie E.L."/>
            <person name="Williams K.H."/>
            <person name="Hubbard S.S."/>
            <person name="Banfield J.F."/>
        </authorList>
    </citation>
    <scope>NUCLEOTIDE SEQUENCE [LARGE SCALE GENOMIC DNA]</scope>
</reference>
<name>A0A1G2SJ16_9BACT</name>
<proteinExistence type="predicted"/>
<gene>
    <name evidence="10" type="ORF">A2591_03425</name>
</gene>
<evidence type="ECO:0000256" key="1">
    <source>
        <dbReference type="ARBA" id="ARBA00022475"/>
    </source>
</evidence>
<evidence type="ECO:0000256" key="4">
    <source>
        <dbReference type="ARBA" id="ARBA00022692"/>
    </source>
</evidence>
<dbReference type="InterPro" id="IPR029044">
    <property type="entry name" value="Nucleotide-diphossugar_trans"/>
</dbReference>
<evidence type="ECO:0000256" key="2">
    <source>
        <dbReference type="ARBA" id="ARBA00022676"/>
    </source>
</evidence>
<dbReference type="PANTHER" id="PTHR48090">
    <property type="entry name" value="UNDECAPRENYL-PHOSPHATE 4-DEOXY-4-FORMAMIDO-L-ARABINOSE TRANSFERASE-RELATED"/>
    <property type="match status" value="1"/>
</dbReference>
<sequence>MHLEPETLPTRVVFTPHKSGPRDLSVIIPAKDEGESLEELYGALTRTLERMGRSYEIIFVNDGSTDNTQQVIERLHERDARVVGIEFRKNFGQTPALAAGIDHATGAIIIVLDADLQNDPYDIPLLVAKIDEGYDIVSGWRKDRKDTMVTRRIPSLIANYLLNSASKTPVHDLGCALKAYRREVLEGVRLYGDMHRYLPIYAGMNGARIAEIVVNHRPRIFGKSKYGLSRIFKVIIDMVTIQFWANFLTKPMRFFGMLGLTLGAAGILAGIYLTYIKIAHGAAIGDRPLLIFAVLSMLAGLQIVGLGILGEMLSRSYFEAQGRKTYSIRKIVA</sequence>
<evidence type="ECO:0000256" key="8">
    <source>
        <dbReference type="SAM" id="Phobius"/>
    </source>
</evidence>
<evidence type="ECO:0000313" key="10">
    <source>
        <dbReference type="EMBL" id="OHA84742.1"/>
    </source>
</evidence>
<keyword evidence="4 8" id="KW-0812">Transmembrane</keyword>
<dbReference type="Pfam" id="PF00535">
    <property type="entry name" value="Glycos_transf_2"/>
    <property type="match status" value="1"/>
</dbReference>
<feature type="domain" description="Glycosyltransferase 2-like" evidence="9">
    <location>
        <begin position="25"/>
        <end position="186"/>
    </location>
</feature>
<dbReference type="EMBL" id="MHUZ01000035">
    <property type="protein sequence ID" value="OHA84742.1"/>
    <property type="molecule type" value="Genomic_DNA"/>
</dbReference>
<dbReference type="STRING" id="1802730.A2591_03425"/>
<dbReference type="Proteomes" id="UP000178168">
    <property type="component" value="Unassembled WGS sequence"/>
</dbReference>
<keyword evidence="6 8" id="KW-1133">Transmembrane helix</keyword>
<feature type="transmembrane region" description="Helical" evidence="8">
    <location>
        <begin position="254"/>
        <end position="276"/>
    </location>
</feature>
<evidence type="ECO:0000256" key="7">
    <source>
        <dbReference type="ARBA" id="ARBA00023136"/>
    </source>
</evidence>
<dbReference type="CDD" id="cd04187">
    <property type="entry name" value="DPM1_like_bac"/>
    <property type="match status" value="1"/>
</dbReference>
<evidence type="ECO:0000256" key="6">
    <source>
        <dbReference type="ARBA" id="ARBA00022989"/>
    </source>
</evidence>
<dbReference type="InterPro" id="IPR001173">
    <property type="entry name" value="Glyco_trans_2-like"/>
</dbReference>
<dbReference type="AlphaFoldDB" id="A0A1G2SJ16"/>
<comment type="caution">
    <text evidence="10">The sequence shown here is derived from an EMBL/GenBank/DDBJ whole genome shotgun (WGS) entry which is preliminary data.</text>
</comment>
<dbReference type="PANTHER" id="PTHR48090:SF3">
    <property type="entry name" value="UNDECAPRENYL-PHOSPHATE 4-DEOXY-4-FORMAMIDO-L-ARABINOSE TRANSFERASE"/>
    <property type="match status" value="1"/>
</dbReference>
<evidence type="ECO:0000256" key="3">
    <source>
        <dbReference type="ARBA" id="ARBA00022679"/>
    </source>
</evidence>
<organism evidence="10 11">
    <name type="scientific">Candidatus Yonathbacteria bacterium RIFOXYD1_FULL_52_36</name>
    <dbReference type="NCBI Taxonomy" id="1802730"/>
    <lineage>
        <taxon>Bacteria</taxon>
        <taxon>Candidatus Yonathiibacteriota</taxon>
    </lineage>
</organism>
<dbReference type="InterPro" id="IPR050256">
    <property type="entry name" value="Glycosyltransferase_2"/>
</dbReference>
<keyword evidence="1" id="KW-1003">Cell membrane</keyword>
<feature type="transmembrane region" description="Helical" evidence="8">
    <location>
        <begin position="288"/>
        <end position="309"/>
    </location>
</feature>
<keyword evidence="5" id="KW-0448">Lipopolysaccharide biosynthesis</keyword>
<dbReference type="Gene3D" id="3.90.550.10">
    <property type="entry name" value="Spore Coat Polysaccharide Biosynthesis Protein SpsA, Chain A"/>
    <property type="match status" value="1"/>
</dbReference>
<keyword evidence="3 10" id="KW-0808">Transferase</keyword>
<dbReference type="SUPFAM" id="SSF53448">
    <property type="entry name" value="Nucleotide-diphospho-sugar transferases"/>
    <property type="match status" value="1"/>
</dbReference>
<protein>
    <submittedName>
        <fullName evidence="10">Glycosyl transferase</fullName>
    </submittedName>
</protein>
<keyword evidence="7 8" id="KW-0472">Membrane</keyword>
<dbReference type="GO" id="GO:0099621">
    <property type="term" value="F:undecaprenyl-phosphate 4-deoxy-4-formamido-L-arabinose transferase activity"/>
    <property type="evidence" value="ECO:0007669"/>
    <property type="project" value="TreeGrafter"/>
</dbReference>
<dbReference type="GO" id="GO:0009103">
    <property type="term" value="P:lipopolysaccharide biosynthetic process"/>
    <property type="evidence" value="ECO:0007669"/>
    <property type="project" value="UniProtKB-KW"/>
</dbReference>
<evidence type="ECO:0000259" key="9">
    <source>
        <dbReference type="Pfam" id="PF00535"/>
    </source>
</evidence>